<reference evidence="2 3" key="1">
    <citation type="journal article" date="2014" name="BMC Genomics">
        <title>The genome and occlusion bodies of marine Penaeus monodon nudivirus (PmNV, also known as MBV and PemoNPV) suggest that it should be assigned to a new nudivirus genus that is distinct from the terrestrial nudiviruses.</title>
        <authorList>
            <person name="Yang Y.T."/>
            <person name="Lee D.Y."/>
            <person name="Wang Y."/>
            <person name="Hu J.M."/>
            <person name="Li W.H."/>
            <person name="Leu J.H."/>
            <person name="Chang G.D."/>
            <person name="Ke H.M."/>
            <person name="Kang S.T."/>
            <person name="Lin S.S."/>
            <person name="Kou G.H."/>
            <person name="Lo C.F."/>
        </authorList>
    </citation>
    <scope>NUCLEOTIDE SEQUENCE [LARGE SCALE GENOMIC DNA]</scope>
    <source>
        <strain evidence="2">Indonesia</strain>
    </source>
</reference>
<dbReference type="KEGG" id="vg:20098406"/>
<proteinExistence type="predicted"/>
<sequence>MQTARTFIKPQCADIAKSLQMSAVIEIIFIAIVFTMLVVAATYNNVVKPTDLADQAKKEKYINGLIITSAVFSCILLIIGVWHMYVSGKAKKCIAVTTRQA</sequence>
<feature type="transmembrane region" description="Helical" evidence="1">
    <location>
        <begin position="21"/>
        <end position="41"/>
    </location>
</feature>
<dbReference type="EMBL" id="KJ184318">
    <property type="protein sequence ID" value="AII15888.1"/>
    <property type="molecule type" value="Genomic_DNA"/>
</dbReference>
<keyword evidence="1" id="KW-0812">Transmembrane</keyword>
<dbReference type="Proteomes" id="UP000203413">
    <property type="component" value="Segment"/>
</dbReference>
<name>A0A076FD63_9VIRU</name>
<keyword evidence="3" id="KW-1185">Reference proteome</keyword>
<gene>
    <name evidence="2" type="ORF">PmNV_100</name>
</gene>
<keyword evidence="1" id="KW-0472">Membrane</keyword>
<protein>
    <submittedName>
        <fullName evidence="2">11K virion structural protein</fullName>
    </submittedName>
</protein>
<evidence type="ECO:0000313" key="2">
    <source>
        <dbReference type="EMBL" id="AII15888.1"/>
    </source>
</evidence>
<keyword evidence="1" id="KW-1133">Transmembrane helix</keyword>
<evidence type="ECO:0000313" key="3">
    <source>
        <dbReference type="Proteomes" id="UP000203413"/>
    </source>
</evidence>
<dbReference type="RefSeq" id="YP_009051938.1">
    <property type="nucleotide sequence ID" value="NC_024692.1"/>
</dbReference>
<feature type="transmembrane region" description="Helical" evidence="1">
    <location>
        <begin position="61"/>
        <end position="82"/>
    </location>
</feature>
<accession>A0A076FD63</accession>
<organism evidence="2 3">
    <name type="scientific">Penaeus monodon nudivirus</name>
    <dbReference type="NCBI Taxonomy" id="1529056"/>
    <lineage>
        <taxon>Viruses</taxon>
        <taxon>Viruses incertae sedis</taxon>
        <taxon>Naldaviricetes</taxon>
        <taxon>Lefavirales</taxon>
        <taxon>Nudiviridae</taxon>
        <taxon>Gammanudivirus</taxon>
        <taxon>Gammanudivirus pemonodonis</taxon>
    </lineage>
</organism>
<dbReference type="GeneID" id="20098406"/>
<evidence type="ECO:0000256" key="1">
    <source>
        <dbReference type="SAM" id="Phobius"/>
    </source>
</evidence>